<evidence type="ECO:0000313" key="2">
    <source>
        <dbReference type="Proteomes" id="UP000828390"/>
    </source>
</evidence>
<accession>A0A9D3YFA8</accession>
<dbReference type="EMBL" id="JAIWYP010000015">
    <property type="protein sequence ID" value="KAH3699622.1"/>
    <property type="molecule type" value="Genomic_DNA"/>
</dbReference>
<reference evidence="1" key="1">
    <citation type="journal article" date="2019" name="bioRxiv">
        <title>The Genome of the Zebra Mussel, Dreissena polymorpha: A Resource for Invasive Species Research.</title>
        <authorList>
            <person name="McCartney M.A."/>
            <person name="Auch B."/>
            <person name="Kono T."/>
            <person name="Mallez S."/>
            <person name="Zhang Y."/>
            <person name="Obille A."/>
            <person name="Becker A."/>
            <person name="Abrahante J.E."/>
            <person name="Garbe J."/>
            <person name="Badalamenti J.P."/>
            <person name="Herman A."/>
            <person name="Mangelson H."/>
            <person name="Liachko I."/>
            <person name="Sullivan S."/>
            <person name="Sone E.D."/>
            <person name="Koren S."/>
            <person name="Silverstein K.A.T."/>
            <person name="Beckman K.B."/>
            <person name="Gohl D.M."/>
        </authorList>
    </citation>
    <scope>NUCLEOTIDE SEQUENCE</scope>
    <source>
        <strain evidence="1">Duluth1</strain>
        <tissue evidence="1">Whole animal</tissue>
    </source>
</reference>
<organism evidence="1 2">
    <name type="scientific">Dreissena polymorpha</name>
    <name type="common">Zebra mussel</name>
    <name type="synonym">Mytilus polymorpha</name>
    <dbReference type="NCBI Taxonomy" id="45954"/>
    <lineage>
        <taxon>Eukaryota</taxon>
        <taxon>Metazoa</taxon>
        <taxon>Spiralia</taxon>
        <taxon>Lophotrochozoa</taxon>
        <taxon>Mollusca</taxon>
        <taxon>Bivalvia</taxon>
        <taxon>Autobranchia</taxon>
        <taxon>Heteroconchia</taxon>
        <taxon>Euheterodonta</taxon>
        <taxon>Imparidentia</taxon>
        <taxon>Neoheterodontei</taxon>
        <taxon>Myida</taxon>
        <taxon>Dreissenoidea</taxon>
        <taxon>Dreissenidae</taxon>
        <taxon>Dreissena</taxon>
    </lineage>
</organism>
<dbReference type="AlphaFoldDB" id="A0A9D3YFA8"/>
<reference evidence="1" key="2">
    <citation type="submission" date="2020-11" db="EMBL/GenBank/DDBJ databases">
        <authorList>
            <person name="McCartney M.A."/>
            <person name="Auch B."/>
            <person name="Kono T."/>
            <person name="Mallez S."/>
            <person name="Becker A."/>
            <person name="Gohl D.M."/>
            <person name="Silverstein K.A.T."/>
            <person name="Koren S."/>
            <person name="Bechman K.B."/>
            <person name="Herman A."/>
            <person name="Abrahante J.E."/>
            <person name="Garbe J."/>
        </authorList>
    </citation>
    <scope>NUCLEOTIDE SEQUENCE</scope>
    <source>
        <strain evidence="1">Duluth1</strain>
        <tissue evidence="1">Whole animal</tissue>
    </source>
</reference>
<protein>
    <submittedName>
        <fullName evidence="1">Uncharacterized protein</fullName>
    </submittedName>
</protein>
<dbReference type="Proteomes" id="UP000828390">
    <property type="component" value="Unassembled WGS sequence"/>
</dbReference>
<comment type="caution">
    <text evidence="1">The sequence shown here is derived from an EMBL/GenBank/DDBJ whole genome shotgun (WGS) entry which is preliminary data.</text>
</comment>
<keyword evidence="2" id="KW-1185">Reference proteome</keyword>
<sequence length="76" mass="8491">MVVEKVRCLVRIGPCLLSSKQTASVLSSQQTASVLSSQQTASVREEQVDNEHKHEYWNKNNTDKQTVANTSEIILC</sequence>
<proteinExistence type="predicted"/>
<gene>
    <name evidence="1" type="ORF">DPMN_074579</name>
</gene>
<name>A0A9D3YFA8_DREPO</name>
<evidence type="ECO:0000313" key="1">
    <source>
        <dbReference type="EMBL" id="KAH3699622.1"/>
    </source>
</evidence>